<sequence length="422" mass="47988">MVRTEPYSEQIDFKDLASKDYRLGNLQSYDGYTDFTDPRVYQAVTKAVLRVDFGLEIELPYDRLCPPIPNRFNYVVWIQALLDQTGPNYGDEADANREIVGLDIGTGASAIYALLILASRPNWRMCLTDIDKKSFNYAGRNLALNNLLSRSTLLQTTNIPSLIPLHGLGVEKLDFTICNPPFFTSEEDMHKSMQGEGKVYRPHAGCSGTPTEMVCPGGDLGFVTQIIDESLVLRERVRWYSSMLGKLESAHKVITILRGHGIENYAVGVIDTGGRTKRWIVAWSFGVYRPRNDIARPDRFAHEYLPYPTLYKIPLAPTQDPETVTNTISTQLSSLDLTFDTSTGVGETPRDVWSRKYRFLKRKAHEAGEKLMMTGDVVLAFRVQVKEEPKEVTIDWLRGSDRHIWESFCGFLHRVTREVNWF</sequence>
<keyword evidence="2" id="KW-1185">Reference proteome</keyword>
<accession>A0ACB6R0T7</accession>
<gene>
    <name evidence="1" type="ORF">BDR25DRAFT_258325</name>
</gene>
<evidence type="ECO:0000313" key="2">
    <source>
        <dbReference type="Proteomes" id="UP000799755"/>
    </source>
</evidence>
<evidence type="ECO:0000313" key="1">
    <source>
        <dbReference type="EMBL" id="KAF2472858.1"/>
    </source>
</evidence>
<reference evidence="1" key="1">
    <citation type="journal article" date="2020" name="Stud. Mycol.">
        <title>101 Dothideomycetes genomes: a test case for predicting lifestyles and emergence of pathogens.</title>
        <authorList>
            <person name="Haridas S."/>
            <person name="Albert R."/>
            <person name="Binder M."/>
            <person name="Bloem J."/>
            <person name="Labutti K."/>
            <person name="Salamov A."/>
            <person name="Andreopoulos B."/>
            <person name="Baker S."/>
            <person name="Barry K."/>
            <person name="Bills G."/>
            <person name="Bluhm B."/>
            <person name="Cannon C."/>
            <person name="Castanera R."/>
            <person name="Culley D."/>
            <person name="Daum C."/>
            <person name="Ezra D."/>
            <person name="Gonzalez J."/>
            <person name="Henrissat B."/>
            <person name="Kuo A."/>
            <person name="Liang C."/>
            <person name="Lipzen A."/>
            <person name="Lutzoni F."/>
            <person name="Magnuson J."/>
            <person name="Mondo S."/>
            <person name="Nolan M."/>
            <person name="Ohm R."/>
            <person name="Pangilinan J."/>
            <person name="Park H.-J."/>
            <person name="Ramirez L."/>
            <person name="Alfaro M."/>
            <person name="Sun H."/>
            <person name="Tritt A."/>
            <person name="Yoshinaga Y."/>
            <person name="Zwiers L.-H."/>
            <person name="Turgeon B."/>
            <person name="Goodwin S."/>
            <person name="Spatafora J."/>
            <person name="Crous P."/>
            <person name="Grigoriev I."/>
        </authorList>
    </citation>
    <scope>NUCLEOTIDE SEQUENCE</scope>
    <source>
        <strain evidence="1">ATCC 200398</strain>
    </source>
</reference>
<dbReference type="EMBL" id="MU003501">
    <property type="protein sequence ID" value="KAF2472858.1"/>
    <property type="molecule type" value="Genomic_DNA"/>
</dbReference>
<comment type="caution">
    <text evidence="1">The sequence shown here is derived from an EMBL/GenBank/DDBJ whole genome shotgun (WGS) entry which is preliminary data.</text>
</comment>
<organism evidence="1 2">
    <name type="scientific">Lindgomyces ingoldianus</name>
    <dbReference type="NCBI Taxonomy" id="673940"/>
    <lineage>
        <taxon>Eukaryota</taxon>
        <taxon>Fungi</taxon>
        <taxon>Dikarya</taxon>
        <taxon>Ascomycota</taxon>
        <taxon>Pezizomycotina</taxon>
        <taxon>Dothideomycetes</taxon>
        <taxon>Pleosporomycetidae</taxon>
        <taxon>Pleosporales</taxon>
        <taxon>Lindgomycetaceae</taxon>
        <taxon>Lindgomyces</taxon>
    </lineage>
</organism>
<dbReference type="Proteomes" id="UP000799755">
    <property type="component" value="Unassembled WGS sequence"/>
</dbReference>
<proteinExistence type="predicted"/>
<protein>
    <submittedName>
        <fullName evidence="1">Uncharacterized protein</fullName>
    </submittedName>
</protein>
<name>A0ACB6R0T7_9PLEO</name>